<dbReference type="AlphaFoldDB" id="A0A9P1IGN1"/>
<accession>A0A9P1IGN1</accession>
<dbReference type="EMBL" id="CANHGI010000003">
    <property type="protein sequence ID" value="CAI5444989.1"/>
    <property type="molecule type" value="Genomic_DNA"/>
</dbReference>
<feature type="region of interest" description="Disordered" evidence="1">
    <location>
        <begin position="1"/>
        <end position="29"/>
    </location>
</feature>
<name>A0A9P1IGN1_9PELO</name>
<evidence type="ECO:0000256" key="1">
    <source>
        <dbReference type="SAM" id="MobiDB-lite"/>
    </source>
</evidence>
<keyword evidence="3" id="KW-1185">Reference proteome</keyword>
<dbReference type="Pfam" id="PF17309">
    <property type="entry name" value="DUF5356"/>
    <property type="match status" value="1"/>
</dbReference>
<protein>
    <submittedName>
        <fullName evidence="2">Uncharacterized protein</fullName>
    </submittedName>
</protein>
<sequence>MSENSESDKIFKKSRAPRGEALTPCSDKEWDASDEAYGAELLNVKKKPNRVNVFSASEKPTSAFVVQEEFSPKSIEPEQPEFHSLARKMSWRNRKTTKSQNGINSFYLTSI</sequence>
<comment type="caution">
    <text evidence="2">The sequence shown here is derived from an EMBL/GenBank/DDBJ whole genome shotgun (WGS) entry which is preliminary data.</text>
</comment>
<gene>
    <name evidence="2" type="ORF">CAMP_LOCUS7626</name>
</gene>
<feature type="compositionally biased region" description="Basic and acidic residues" evidence="1">
    <location>
        <begin position="1"/>
        <end position="11"/>
    </location>
</feature>
<dbReference type="Proteomes" id="UP001152747">
    <property type="component" value="Unassembled WGS sequence"/>
</dbReference>
<evidence type="ECO:0000313" key="3">
    <source>
        <dbReference type="Proteomes" id="UP001152747"/>
    </source>
</evidence>
<dbReference type="OrthoDB" id="5875813at2759"/>
<dbReference type="InterPro" id="IPR020149">
    <property type="entry name" value="Uncharacterised_C02F5.10"/>
</dbReference>
<evidence type="ECO:0000313" key="2">
    <source>
        <dbReference type="EMBL" id="CAI5444989.1"/>
    </source>
</evidence>
<reference evidence="2" key="1">
    <citation type="submission" date="2022-11" db="EMBL/GenBank/DDBJ databases">
        <authorList>
            <person name="Kikuchi T."/>
        </authorList>
    </citation>
    <scope>NUCLEOTIDE SEQUENCE</scope>
    <source>
        <strain evidence="2">PS1010</strain>
    </source>
</reference>
<proteinExistence type="predicted"/>
<organism evidence="2 3">
    <name type="scientific">Caenorhabditis angaria</name>
    <dbReference type="NCBI Taxonomy" id="860376"/>
    <lineage>
        <taxon>Eukaryota</taxon>
        <taxon>Metazoa</taxon>
        <taxon>Ecdysozoa</taxon>
        <taxon>Nematoda</taxon>
        <taxon>Chromadorea</taxon>
        <taxon>Rhabditida</taxon>
        <taxon>Rhabditina</taxon>
        <taxon>Rhabditomorpha</taxon>
        <taxon>Rhabditoidea</taxon>
        <taxon>Rhabditidae</taxon>
        <taxon>Peloderinae</taxon>
        <taxon>Caenorhabditis</taxon>
    </lineage>
</organism>